<evidence type="ECO:0000259" key="2">
    <source>
        <dbReference type="Pfam" id="PF00644"/>
    </source>
</evidence>
<evidence type="ECO:0000313" key="3">
    <source>
        <dbReference type="EMBL" id="GCC23169.1"/>
    </source>
</evidence>
<dbReference type="OrthoDB" id="9894570at2759"/>
<dbReference type="Proteomes" id="UP000287033">
    <property type="component" value="Unassembled WGS sequence"/>
</dbReference>
<name>A0A401RYI2_CHIPU</name>
<proteinExistence type="inferred from homology"/>
<dbReference type="InterPro" id="IPR012317">
    <property type="entry name" value="Poly(ADP-ribose)pol_cat_dom"/>
</dbReference>
<dbReference type="PANTHER" id="PTHR36542">
    <property type="entry name" value="GIG2-LIKE PROTEIN DRED-RELATED"/>
    <property type="match status" value="1"/>
</dbReference>
<evidence type="ECO:0000313" key="4">
    <source>
        <dbReference type="Proteomes" id="UP000287033"/>
    </source>
</evidence>
<dbReference type="AlphaFoldDB" id="A0A401RYI2"/>
<sequence length="238" mass="26944">MRRLFIILVDQVGHCIFEQPGTSGMMTLQFFGWETVYDNNHHLHSNQEPVNGREYIMYHGTSVSNAKSIIQSGFKQSSKGMLGPGVYVSRDREKARRYPINTPNDRVILMLKVQVGKVKKIDKENHPMSTTWKQHGYDTAWVPPNCGMRNVPSGLEEDCVWDPQRIQVIDVINSPDPVTTQQLKDLLQANLNSNRVPGPELVEHCQACKNTMVPSHQLQLCWGCGQTICPCMAKHICS</sequence>
<organism evidence="3 4">
    <name type="scientific">Chiloscyllium punctatum</name>
    <name type="common">Brownbanded bambooshark</name>
    <name type="synonym">Hemiscyllium punctatum</name>
    <dbReference type="NCBI Taxonomy" id="137246"/>
    <lineage>
        <taxon>Eukaryota</taxon>
        <taxon>Metazoa</taxon>
        <taxon>Chordata</taxon>
        <taxon>Craniata</taxon>
        <taxon>Vertebrata</taxon>
        <taxon>Chondrichthyes</taxon>
        <taxon>Elasmobranchii</taxon>
        <taxon>Galeomorphii</taxon>
        <taxon>Galeoidea</taxon>
        <taxon>Orectolobiformes</taxon>
        <taxon>Hemiscylliidae</taxon>
        <taxon>Chiloscyllium</taxon>
    </lineage>
</organism>
<dbReference type="EMBL" id="BEZZ01000023">
    <property type="protein sequence ID" value="GCC23169.1"/>
    <property type="molecule type" value="Genomic_DNA"/>
</dbReference>
<evidence type="ECO:0000256" key="1">
    <source>
        <dbReference type="ARBA" id="ARBA00024347"/>
    </source>
</evidence>
<dbReference type="GO" id="GO:0003950">
    <property type="term" value="F:NAD+ poly-ADP-ribosyltransferase activity"/>
    <property type="evidence" value="ECO:0007669"/>
    <property type="project" value="InterPro"/>
</dbReference>
<comment type="similarity">
    <text evidence="1">Belongs to the ARTD/PARP family.</text>
</comment>
<dbReference type="GO" id="GO:0005737">
    <property type="term" value="C:cytoplasm"/>
    <property type="evidence" value="ECO:0007669"/>
    <property type="project" value="TreeGrafter"/>
</dbReference>
<dbReference type="OMA" id="NICILMA"/>
<comment type="caution">
    <text evidence="3">The sequence shown here is derived from an EMBL/GenBank/DDBJ whole genome shotgun (WGS) entry which is preliminary data.</text>
</comment>
<gene>
    <name evidence="3" type="ORF">chiPu_0001562</name>
</gene>
<keyword evidence="4" id="KW-1185">Reference proteome</keyword>
<protein>
    <recommendedName>
        <fullName evidence="2">PARP catalytic domain-containing protein</fullName>
    </recommendedName>
</protein>
<accession>A0A401RYI2</accession>
<reference evidence="3 4" key="1">
    <citation type="journal article" date="2018" name="Nat. Ecol. Evol.">
        <title>Shark genomes provide insights into elasmobranch evolution and the origin of vertebrates.</title>
        <authorList>
            <person name="Hara Y"/>
            <person name="Yamaguchi K"/>
            <person name="Onimaru K"/>
            <person name="Kadota M"/>
            <person name="Koyanagi M"/>
            <person name="Keeley SD"/>
            <person name="Tatsumi K"/>
            <person name="Tanaka K"/>
            <person name="Motone F"/>
            <person name="Kageyama Y"/>
            <person name="Nozu R"/>
            <person name="Adachi N"/>
            <person name="Nishimura O"/>
            <person name="Nakagawa R"/>
            <person name="Tanegashima C"/>
            <person name="Kiyatake I"/>
            <person name="Matsumoto R"/>
            <person name="Murakumo K"/>
            <person name="Nishida K"/>
            <person name="Terakita A"/>
            <person name="Kuratani S"/>
            <person name="Sato K"/>
            <person name="Hyodo S Kuraku.S."/>
        </authorList>
    </citation>
    <scope>NUCLEOTIDE SEQUENCE [LARGE SCALE GENOMIC DNA]</scope>
</reference>
<dbReference type="SUPFAM" id="SSF56399">
    <property type="entry name" value="ADP-ribosylation"/>
    <property type="match status" value="1"/>
</dbReference>
<dbReference type="Gene3D" id="3.90.175.10">
    <property type="entry name" value="Diphtheria Toxin, domain 1"/>
    <property type="match status" value="1"/>
</dbReference>
<feature type="domain" description="PARP catalytic" evidence="2">
    <location>
        <begin position="46"/>
        <end position="131"/>
    </location>
</feature>
<dbReference type="Pfam" id="PF00644">
    <property type="entry name" value="PARP"/>
    <property type="match status" value="1"/>
</dbReference>